<feature type="transmembrane region" description="Helical" evidence="1">
    <location>
        <begin position="12"/>
        <end position="38"/>
    </location>
</feature>
<dbReference type="Proteomes" id="UP000282930">
    <property type="component" value="Chromosome"/>
</dbReference>
<dbReference type="AlphaFoldDB" id="A0A3T0D708"/>
<sequence length="274" mass="31007">MWGDIAEMKREFNGYTLIEVIVAVAIFALLVTPIVLLIQQSIKVNVSAKRILEVAQVINEAVETLVYQNVYGNGALNIGNYRVDYSVDDTYKTGTIQNIQNSEIDFRMFLDSSGVLQIENIATHTTYTRNISSTSFDKLKLNIKYDEASKQAIYTFYLNNAQIASIVSGNVSNPAKLGGEFVSNSTSHYLYVIIDGVYDNIHEKLTQNMFNLWLTNIGNNIKIIATTPFIVYENSARHAALTETEKVKKIELKVYNINGELVKEYTTYYSYRVK</sequence>
<keyword evidence="1" id="KW-0812">Transmembrane</keyword>
<dbReference type="InterPro" id="IPR012902">
    <property type="entry name" value="N_methyl_site"/>
</dbReference>
<dbReference type="NCBIfam" id="TIGR02532">
    <property type="entry name" value="IV_pilin_GFxxxE"/>
    <property type="match status" value="1"/>
</dbReference>
<name>A0A3T0D708_9FIRM</name>
<keyword evidence="3" id="KW-1185">Reference proteome</keyword>
<dbReference type="EMBL" id="CP034791">
    <property type="protein sequence ID" value="AZT90854.1"/>
    <property type="molecule type" value="Genomic_DNA"/>
</dbReference>
<dbReference type="KEGG" id="ccha:ELD05_09500"/>
<gene>
    <name evidence="2" type="ORF">ELD05_09500</name>
</gene>
<dbReference type="Pfam" id="PF07963">
    <property type="entry name" value="N_methyl"/>
    <property type="match status" value="1"/>
</dbReference>
<evidence type="ECO:0000313" key="2">
    <source>
        <dbReference type="EMBL" id="AZT90854.1"/>
    </source>
</evidence>
<keyword evidence="1" id="KW-0472">Membrane</keyword>
<reference evidence="2 3" key="1">
    <citation type="submission" date="2018-12" db="EMBL/GenBank/DDBJ databases">
        <title>Genome sequence from the cellulolytic species, Caldicellulosiruptor changbaiensis.</title>
        <authorList>
            <person name="Blumer-Schuette S.E."/>
            <person name="Mendoza C."/>
        </authorList>
    </citation>
    <scope>NUCLEOTIDE SEQUENCE [LARGE SCALE GENOMIC DNA]</scope>
    <source>
        <strain evidence="2 3">CBS-Z</strain>
    </source>
</reference>
<evidence type="ECO:0000313" key="3">
    <source>
        <dbReference type="Proteomes" id="UP000282930"/>
    </source>
</evidence>
<accession>A0A3T0D708</accession>
<proteinExistence type="predicted"/>
<evidence type="ECO:0000256" key="1">
    <source>
        <dbReference type="SAM" id="Phobius"/>
    </source>
</evidence>
<keyword evidence="1" id="KW-1133">Transmembrane helix</keyword>
<protein>
    <submittedName>
        <fullName evidence="2">Type II secretion system protein</fullName>
    </submittedName>
</protein>
<organism evidence="2 3">
    <name type="scientific">Caldicellulosiruptor changbaiensis</name>
    <dbReference type="NCBI Taxonomy" id="1222016"/>
    <lineage>
        <taxon>Bacteria</taxon>
        <taxon>Bacillati</taxon>
        <taxon>Bacillota</taxon>
        <taxon>Bacillota incertae sedis</taxon>
        <taxon>Caldicellulosiruptorales</taxon>
        <taxon>Caldicellulosiruptoraceae</taxon>
        <taxon>Caldicellulosiruptor</taxon>
    </lineage>
</organism>